<dbReference type="AlphaFoldDB" id="X1QT25"/>
<feature type="non-terminal residue" evidence="1">
    <location>
        <position position="1"/>
    </location>
</feature>
<evidence type="ECO:0000313" key="1">
    <source>
        <dbReference type="EMBL" id="GAI71408.1"/>
    </source>
</evidence>
<accession>X1QT25</accession>
<protein>
    <submittedName>
        <fullName evidence="1">Uncharacterized protein</fullName>
    </submittedName>
</protein>
<comment type="caution">
    <text evidence="1">The sequence shown here is derived from an EMBL/GenBank/DDBJ whole genome shotgun (WGS) entry which is preliminary data.</text>
</comment>
<proteinExistence type="predicted"/>
<name>X1QT25_9ZZZZ</name>
<organism evidence="1">
    <name type="scientific">marine sediment metagenome</name>
    <dbReference type="NCBI Taxonomy" id="412755"/>
    <lineage>
        <taxon>unclassified sequences</taxon>
        <taxon>metagenomes</taxon>
        <taxon>ecological metagenomes</taxon>
    </lineage>
</organism>
<reference evidence="1" key="1">
    <citation type="journal article" date="2014" name="Front. Microbiol.">
        <title>High frequency of phylogenetically diverse reductive dehalogenase-homologous genes in deep subseafloor sedimentary metagenomes.</title>
        <authorList>
            <person name="Kawai M."/>
            <person name="Futagami T."/>
            <person name="Toyoda A."/>
            <person name="Takaki Y."/>
            <person name="Nishi S."/>
            <person name="Hori S."/>
            <person name="Arai W."/>
            <person name="Tsubouchi T."/>
            <person name="Morono Y."/>
            <person name="Uchiyama I."/>
            <person name="Ito T."/>
            <person name="Fujiyama A."/>
            <person name="Inagaki F."/>
            <person name="Takami H."/>
        </authorList>
    </citation>
    <scope>NUCLEOTIDE SEQUENCE</scope>
    <source>
        <strain evidence="1">Expedition CK06-06</strain>
    </source>
</reference>
<dbReference type="EMBL" id="BARW01002452">
    <property type="protein sequence ID" value="GAI71408.1"/>
    <property type="molecule type" value="Genomic_DNA"/>
</dbReference>
<sequence length="34" mass="3942">LLNNELSPIEDHLDKLDSVISTTLVQHRKLKQED</sequence>
<gene>
    <name evidence="1" type="ORF">S12H4_06822</name>
</gene>